<gene>
    <name evidence="2" type="ORF">B0J15DRAFT_494872</name>
</gene>
<organism evidence="2 3">
    <name type="scientific">Fusarium solani</name>
    <name type="common">Filamentous fungus</name>
    <dbReference type="NCBI Taxonomy" id="169388"/>
    <lineage>
        <taxon>Eukaryota</taxon>
        <taxon>Fungi</taxon>
        <taxon>Dikarya</taxon>
        <taxon>Ascomycota</taxon>
        <taxon>Pezizomycotina</taxon>
        <taxon>Sordariomycetes</taxon>
        <taxon>Hypocreomycetidae</taxon>
        <taxon>Hypocreales</taxon>
        <taxon>Nectriaceae</taxon>
        <taxon>Fusarium</taxon>
        <taxon>Fusarium solani species complex</taxon>
    </lineage>
</organism>
<evidence type="ECO:0000313" key="2">
    <source>
        <dbReference type="EMBL" id="KAH7254783.1"/>
    </source>
</evidence>
<accession>A0A9P9HD87</accession>
<evidence type="ECO:0000313" key="3">
    <source>
        <dbReference type="Proteomes" id="UP000736672"/>
    </source>
</evidence>
<sequence length="74" mass="8000">MKFTLVTILATLAVTGTALPTEADFSAALSSAETRLQACDRKCYEQCYLDWCITPDPFGNLSCILACQDICGCI</sequence>
<keyword evidence="3" id="KW-1185">Reference proteome</keyword>
<dbReference type="AlphaFoldDB" id="A0A9P9HD87"/>
<reference evidence="2" key="1">
    <citation type="journal article" date="2021" name="Nat. Commun.">
        <title>Genetic determinants of endophytism in the Arabidopsis root mycobiome.</title>
        <authorList>
            <person name="Mesny F."/>
            <person name="Miyauchi S."/>
            <person name="Thiergart T."/>
            <person name="Pickel B."/>
            <person name="Atanasova L."/>
            <person name="Karlsson M."/>
            <person name="Huettel B."/>
            <person name="Barry K.W."/>
            <person name="Haridas S."/>
            <person name="Chen C."/>
            <person name="Bauer D."/>
            <person name="Andreopoulos W."/>
            <person name="Pangilinan J."/>
            <person name="LaButti K."/>
            <person name="Riley R."/>
            <person name="Lipzen A."/>
            <person name="Clum A."/>
            <person name="Drula E."/>
            <person name="Henrissat B."/>
            <person name="Kohler A."/>
            <person name="Grigoriev I.V."/>
            <person name="Martin F.M."/>
            <person name="Hacquard S."/>
        </authorList>
    </citation>
    <scope>NUCLEOTIDE SEQUENCE</scope>
    <source>
        <strain evidence="2">FSSC 5 MPI-SDFR-AT-0091</strain>
    </source>
</reference>
<proteinExistence type="predicted"/>
<feature type="signal peptide" evidence="1">
    <location>
        <begin position="1"/>
        <end position="18"/>
    </location>
</feature>
<feature type="chain" id="PRO_5040363826" evidence="1">
    <location>
        <begin position="19"/>
        <end position="74"/>
    </location>
</feature>
<keyword evidence="1" id="KW-0732">Signal</keyword>
<evidence type="ECO:0000256" key="1">
    <source>
        <dbReference type="SAM" id="SignalP"/>
    </source>
</evidence>
<comment type="caution">
    <text evidence="2">The sequence shown here is derived from an EMBL/GenBank/DDBJ whole genome shotgun (WGS) entry which is preliminary data.</text>
</comment>
<name>A0A9P9HD87_FUSSL</name>
<dbReference type="OrthoDB" id="5220417at2759"/>
<protein>
    <submittedName>
        <fullName evidence="2">Uncharacterized protein</fullName>
    </submittedName>
</protein>
<dbReference type="EMBL" id="JAGTJS010000010">
    <property type="protein sequence ID" value="KAH7254783.1"/>
    <property type="molecule type" value="Genomic_DNA"/>
</dbReference>
<dbReference type="Proteomes" id="UP000736672">
    <property type="component" value="Unassembled WGS sequence"/>
</dbReference>